<name>A0A3P4AXD4_9BURK</name>
<dbReference type="InterPro" id="IPR036259">
    <property type="entry name" value="MFS_trans_sf"/>
</dbReference>
<feature type="domain" description="Major facilitator superfamily (MFS) profile" evidence="5">
    <location>
        <begin position="1"/>
        <end position="392"/>
    </location>
</feature>
<evidence type="ECO:0000313" key="7">
    <source>
        <dbReference type="Proteomes" id="UP000277294"/>
    </source>
</evidence>
<dbReference type="Gene3D" id="1.20.1250.20">
    <property type="entry name" value="MFS general substrate transporter like domains"/>
    <property type="match status" value="1"/>
</dbReference>
<dbReference type="PANTHER" id="PTHR42910">
    <property type="entry name" value="TRANSPORTER SCO4007-RELATED"/>
    <property type="match status" value="1"/>
</dbReference>
<dbReference type="PANTHER" id="PTHR42910:SF1">
    <property type="entry name" value="MAJOR FACILITATOR SUPERFAMILY (MFS) PROFILE DOMAIN-CONTAINING PROTEIN"/>
    <property type="match status" value="1"/>
</dbReference>
<feature type="transmembrane region" description="Helical" evidence="4">
    <location>
        <begin position="217"/>
        <end position="240"/>
    </location>
</feature>
<keyword evidence="3 4" id="KW-0472">Membrane</keyword>
<feature type="transmembrane region" description="Helical" evidence="4">
    <location>
        <begin position="12"/>
        <end position="31"/>
    </location>
</feature>
<keyword evidence="1 4" id="KW-0812">Transmembrane</keyword>
<feature type="transmembrane region" description="Helical" evidence="4">
    <location>
        <begin position="247"/>
        <end position="267"/>
    </location>
</feature>
<dbReference type="InterPro" id="IPR011701">
    <property type="entry name" value="MFS"/>
</dbReference>
<sequence length="397" mass="41376">MTSDSSSRLNPGLVWLMSTATGLMVASNYYAQPLLQTIADSLGLSVPAAGAIVTVAQVSYALGLFLLVPLGDLLERRALIAGMTLLAALGLFASAASTSLAMLLAGTAVTGLFSVVAQVLVPFAATLAAPDERGKVVGTLMSGLLLGILLARTFAGIVASAGSWRAMYVLAGVLMAVLAVVLYRRLPRYPAQAKGMSYPRLIGSILALFAQEPVLRVGALVAVFNFASFSMLWTSMAFLLASPPFDYSVFVIGLFGLAGAAGALAAARTGRLADRGLGHLSMRYGLLLMVLGWIPAALVQVSVWFLVVGVLLLDMATQVVHLSCQNAIYKIRPEARSRMTAAYMTSYFIGGSLGSMASAWAYAHGGWYAVAGAGACSAACALLVWQLRRRGPAVSGI</sequence>
<dbReference type="RefSeq" id="WP_124077642.1">
    <property type="nucleotide sequence ID" value="NZ_UWPJ01000005.1"/>
</dbReference>
<dbReference type="SUPFAM" id="SSF103473">
    <property type="entry name" value="MFS general substrate transporter"/>
    <property type="match status" value="1"/>
</dbReference>
<keyword evidence="2 4" id="KW-1133">Transmembrane helix</keyword>
<feature type="transmembrane region" description="Helical" evidence="4">
    <location>
        <begin position="287"/>
        <end position="313"/>
    </location>
</feature>
<feature type="transmembrane region" description="Helical" evidence="4">
    <location>
        <begin position="367"/>
        <end position="385"/>
    </location>
</feature>
<gene>
    <name evidence="6" type="primary">ynfM_1</name>
    <name evidence="6" type="ORF">PIGHUM_00483</name>
</gene>
<proteinExistence type="predicted"/>
<dbReference type="InterPro" id="IPR020846">
    <property type="entry name" value="MFS_dom"/>
</dbReference>
<feature type="transmembrane region" description="Helical" evidence="4">
    <location>
        <begin position="136"/>
        <end position="159"/>
    </location>
</feature>
<organism evidence="6 7">
    <name type="scientific">Pigmentiphaga humi</name>
    <dbReference type="NCBI Taxonomy" id="2478468"/>
    <lineage>
        <taxon>Bacteria</taxon>
        <taxon>Pseudomonadati</taxon>
        <taxon>Pseudomonadota</taxon>
        <taxon>Betaproteobacteria</taxon>
        <taxon>Burkholderiales</taxon>
        <taxon>Alcaligenaceae</taxon>
        <taxon>Pigmentiphaga</taxon>
    </lineage>
</organism>
<dbReference type="CDD" id="cd17324">
    <property type="entry name" value="MFS_NepI_like"/>
    <property type="match status" value="1"/>
</dbReference>
<evidence type="ECO:0000313" key="6">
    <source>
        <dbReference type="EMBL" id="VCU68432.1"/>
    </source>
</evidence>
<dbReference type="OrthoDB" id="9815356at2"/>
<dbReference type="EMBL" id="UWPJ01000005">
    <property type="protein sequence ID" value="VCU68432.1"/>
    <property type="molecule type" value="Genomic_DNA"/>
</dbReference>
<reference evidence="6 7" key="1">
    <citation type="submission" date="2018-10" db="EMBL/GenBank/DDBJ databases">
        <authorList>
            <person name="Criscuolo A."/>
        </authorList>
    </citation>
    <scope>NUCLEOTIDE SEQUENCE [LARGE SCALE GENOMIC DNA]</scope>
    <source>
        <strain evidence="6">DnA1</strain>
    </source>
</reference>
<dbReference type="AlphaFoldDB" id="A0A3P4AXD4"/>
<feature type="transmembrane region" description="Helical" evidence="4">
    <location>
        <begin position="195"/>
        <end position="211"/>
    </location>
</feature>
<feature type="transmembrane region" description="Helical" evidence="4">
    <location>
        <begin position="78"/>
        <end position="96"/>
    </location>
</feature>
<dbReference type="PROSITE" id="PS50850">
    <property type="entry name" value="MFS"/>
    <property type="match status" value="1"/>
</dbReference>
<dbReference type="Proteomes" id="UP000277294">
    <property type="component" value="Unassembled WGS sequence"/>
</dbReference>
<feature type="transmembrane region" description="Helical" evidence="4">
    <location>
        <begin position="165"/>
        <end position="183"/>
    </location>
</feature>
<dbReference type="GO" id="GO:0022857">
    <property type="term" value="F:transmembrane transporter activity"/>
    <property type="evidence" value="ECO:0007669"/>
    <property type="project" value="InterPro"/>
</dbReference>
<protein>
    <submittedName>
        <fullName evidence="6">Inner membrane transport protein YnfM</fullName>
    </submittedName>
</protein>
<dbReference type="Pfam" id="PF07690">
    <property type="entry name" value="MFS_1"/>
    <property type="match status" value="1"/>
</dbReference>
<feature type="transmembrane region" description="Helical" evidence="4">
    <location>
        <begin position="51"/>
        <end position="71"/>
    </location>
</feature>
<feature type="transmembrane region" description="Helical" evidence="4">
    <location>
        <begin position="102"/>
        <end position="124"/>
    </location>
</feature>
<evidence type="ECO:0000256" key="2">
    <source>
        <dbReference type="ARBA" id="ARBA00022989"/>
    </source>
</evidence>
<evidence type="ECO:0000256" key="4">
    <source>
        <dbReference type="SAM" id="Phobius"/>
    </source>
</evidence>
<keyword evidence="7" id="KW-1185">Reference proteome</keyword>
<evidence type="ECO:0000256" key="1">
    <source>
        <dbReference type="ARBA" id="ARBA00022692"/>
    </source>
</evidence>
<evidence type="ECO:0000256" key="3">
    <source>
        <dbReference type="ARBA" id="ARBA00023136"/>
    </source>
</evidence>
<evidence type="ECO:0000259" key="5">
    <source>
        <dbReference type="PROSITE" id="PS50850"/>
    </source>
</evidence>
<feature type="transmembrane region" description="Helical" evidence="4">
    <location>
        <begin position="340"/>
        <end position="361"/>
    </location>
</feature>
<accession>A0A3P4AXD4</accession>